<organism evidence="1">
    <name type="scientific">marine metagenome</name>
    <dbReference type="NCBI Taxonomy" id="408172"/>
    <lineage>
        <taxon>unclassified sequences</taxon>
        <taxon>metagenomes</taxon>
        <taxon>ecological metagenomes</taxon>
    </lineage>
</organism>
<proteinExistence type="predicted"/>
<protein>
    <submittedName>
        <fullName evidence="1">Uncharacterized protein</fullName>
    </submittedName>
</protein>
<sequence>VLLITWIAPEWTQEECSPWHQKDGWDRGNFYIHTRG</sequence>
<dbReference type="EMBL" id="UINC01226689">
    <property type="protein sequence ID" value="SVE57274.1"/>
    <property type="molecule type" value="Genomic_DNA"/>
</dbReference>
<name>A0A383EKZ9_9ZZZZ</name>
<accession>A0A383EKZ9</accession>
<feature type="non-terminal residue" evidence="1">
    <location>
        <position position="36"/>
    </location>
</feature>
<evidence type="ECO:0000313" key="1">
    <source>
        <dbReference type="EMBL" id="SVE57274.1"/>
    </source>
</evidence>
<gene>
    <name evidence="1" type="ORF">METZ01_LOCUS510128</name>
</gene>
<reference evidence="1" key="1">
    <citation type="submission" date="2018-05" db="EMBL/GenBank/DDBJ databases">
        <authorList>
            <person name="Lanie J.A."/>
            <person name="Ng W.-L."/>
            <person name="Kazmierczak K.M."/>
            <person name="Andrzejewski T.M."/>
            <person name="Davidsen T.M."/>
            <person name="Wayne K.J."/>
            <person name="Tettelin H."/>
            <person name="Glass J.I."/>
            <person name="Rusch D."/>
            <person name="Podicherti R."/>
            <person name="Tsui H.-C.T."/>
            <person name="Winkler M.E."/>
        </authorList>
    </citation>
    <scope>NUCLEOTIDE SEQUENCE</scope>
</reference>
<feature type="non-terminal residue" evidence="1">
    <location>
        <position position="1"/>
    </location>
</feature>
<dbReference type="AlphaFoldDB" id="A0A383EKZ9"/>